<dbReference type="EMBL" id="LQBP01000010">
    <property type="protein sequence ID" value="KUJ77328.1"/>
    <property type="molecule type" value="Genomic_DNA"/>
</dbReference>
<organism evidence="8 9">
    <name type="scientific">Ruegeria profundi</name>
    <dbReference type="NCBI Taxonomy" id="1685378"/>
    <lineage>
        <taxon>Bacteria</taxon>
        <taxon>Pseudomonadati</taxon>
        <taxon>Pseudomonadota</taxon>
        <taxon>Alphaproteobacteria</taxon>
        <taxon>Rhodobacterales</taxon>
        <taxon>Roseobacteraceae</taxon>
        <taxon>Ruegeria</taxon>
    </lineage>
</organism>
<keyword evidence="3 6" id="KW-0540">Nuclease</keyword>
<sequence length="80" mass="8724">MTDTLVDQMTFEQAMKELEAVVGQLERGDVALDQSIALYERGAALKKRCEDELKRAEEKVAAITLDANGQPTGTTPVEGQ</sequence>
<keyword evidence="9" id="KW-1185">Reference proteome</keyword>
<keyword evidence="4 6" id="KW-0378">Hydrolase</keyword>
<dbReference type="Gene3D" id="1.10.287.1040">
    <property type="entry name" value="Exonuclease VII, small subunit"/>
    <property type="match status" value="1"/>
</dbReference>
<evidence type="ECO:0000256" key="1">
    <source>
        <dbReference type="ARBA" id="ARBA00009998"/>
    </source>
</evidence>
<dbReference type="AlphaFoldDB" id="A0A0X3TNJ7"/>
<dbReference type="STRING" id="1685378.AVO44_17155"/>
<dbReference type="OrthoDB" id="9808145at2"/>
<dbReference type="InterPro" id="IPR037004">
    <property type="entry name" value="Exonuc_VII_ssu_sf"/>
</dbReference>
<dbReference type="EC" id="3.1.11.6" evidence="6"/>
<comment type="subcellular location">
    <subcellularLocation>
        <location evidence="6">Cytoplasm</location>
    </subcellularLocation>
</comment>
<comment type="catalytic activity">
    <reaction evidence="6">
        <text>Exonucleolytic cleavage in either 5'- to 3'- or 3'- to 5'-direction to yield nucleoside 5'-phosphates.</text>
        <dbReference type="EC" id="3.1.11.6"/>
    </reaction>
</comment>
<comment type="caution">
    <text evidence="8">The sequence shown here is derived from an EMBL/GenBank/DDBJ whole genome shotgun (WGS) entry which is preliminary data.</text>
</comment>
<evidence type="ECO:0000313" key="8">
    <source>
        <dbReference type="EMBL" id="KUJ77328.1"/>
    </source>
</evidence>
<dbReference type="PANTHER" id="PTHR34137:SF1">
    <property type="entry name" value="EXODEOXYRIBONUCLEASE 7 SMALL SUBUNIT"/>
    <property type="match status" value="1"/>
</dbReference>
<dbReference type="Proteomes" id="UP000053690">
    <property type="component" value="Unassembled WGS sequence"/>
</dbReference>
<dbReference type="NCBIfam" id="TIGR01280">
    <property type="entry name" value="xseB"/>
    <property type="match status" value="1"/>
</dbReference>
<keyword evidence="2 6" id="KW-0963">Cytoplasm</keyword>
<dbReference type="GO" id="GO:0008855">
    <property type="term" value="F:exodeoxyribonuclease VII activity"/>
    <property type="evidence" value="ECO:0007669"/>
    <property type="project" value="UniProtKB-UniRule"/>
</dbReference>
<dbReference type="NCBIfam" id="NF002139">
    <property type="entry name" value="PRK00977.1-3"/>
    <property type="match status" value="1"/>
</dbReference>
<dbReference type="PIRSF" id="PIRSF006488">
    <property type="entry name" value="Exonuc_VII_S"/>
    <property type="match status" value="1"/>
</dbReference>
<evidence type="ECO:0000256" key="7">
    <source>
        <dbReference type="SAM" id="Coils"/>
    </source>
</evidence>
<comment type="subunit">
    <text evidence="6">Heterooligomer composed of large and small subunits.</text>
</comment>
<dbReference type="GO" id="GO:0009318">
    <property type="term" value="C:exodeoxyribonuclease VII complex"/>
    <property type="evidence" value="ECO:0007669"/>
    <property type="project" value="UniProtKB-UniRule"/>
</dbReference>
<evidence type="ECO:0000256" key="5">
    <source>
        <dbReference type="ARBA" id="ARBA00022839"/>
    </source>
</evidence>
<reference evidence="9" key="1">
    <citation type="submission" date="2015-12" db="EMBL/GenBank/DDBJ databases">
        <authorList>
            <person name="Zhang G."/>
            <person name="Stingl U."/>
        </authorList>
    </citation>
    <scope>NUCLEOTIDE SEQUENCE [LARGE SCALE GENOMIC DNA]</scope>
    <source>
        <strain evidence="9">ZGT108</strain>
    </source>
</reference>
<name>A0A0X3TNJ7_9RHOB</name>
<comment type="function">
    <text evidence="6">Bidirectionally degrades single-stranded DNA into large acid-insoluble oligonucleotides, which are then degraded further into small acid-soluble oligonucleotides.</text>
</comment>
<dbReference type="InterPro" id="IPR003761">
    <property type="entry name" value="Exonuc_VII_S"/>
</dbReference>
<dbReference type="GO" id="GO:0005829">
    <property type="term" value="C:cytosol"/>
    <property type="evidence" value="ECO:0007669"/>
    <property type="project" value="TreeGrafter"/>
</dbReference>
<dbReference type="SUPFAM" id="SSF116842">
    <property type="entry name" value="XseB-like"/>
    <property type="match status" value="1"/>
</dbReference>
<evidence type="ECO:0000313" key="9">
    <source>
        <dbReference type="Proteomes" id="UP000053690"/>
    </source>
</evidence>
<evidence type="ECO:0000256" key="4">
    <source>
        <dbReference type="ARBA" id="ARBA00022801"/>
    </source>
</evidence>
<dbReference type="Pfam" id="PF02609">
    <property type="entry name" value="Exonuc_VII_S"/>
    <property type="match status" value="1"/>
</dbReference>
<protein>
    <recommendedName>
        <fullName evidence="6">Exodeoxyribonuclease 7 small subunit</fullName>
        <ecNumber evidence="6">3.1.11.6</ecNumber>
    </recommendedName>
    <alternativeName>
        <fullName evidence="6">Exodeoxyribonuclease VII small subunit</fullName>
        <shortName evidence="6">Exonuclease VII small subunit</shortName>
    </alternativeName>
</protein>
<proteinExistence type="inferred from homology"/>
<evidence type="ECO:0000256" key="6">
    <source>
        <dbReference type="HAMAP-Rule" id="MF_00337"/>
    </source>
</evidence>
<feature type="coiled-coil region" evidence="7">
    <location>
        <begin position="39"/>
        <end position="66"/>
    </location>
</feature>
<dbReference type="GO" id="GO:0006308">
    <property type="term" value="P:DNA catabolic process"/>
    <property type="evidence" value="ECO:0007669"/>
    <property type="project" value="UniProtKB-UniRule"/>
</dbReference>
<gene>
    <name evidence="6" type="primary">xseB</name>
    <name evidence="8" type="ORF">AVO44_17155</name>
</gene>
<evidence type="ECO:0000256" key="3">
    <source>
        <dbReference type="ARBA" id="ARBA00022722"/>
    </source>
</evidence>
<dbReference type="PANTHER" id="PTHR34137">
    <property type="entry name" value="EXODEOXYRIBONUCLEASE 7 SMALL SUBUNIT"/>
    <property type="match status" value="1"/>
</dbReference>
<dbReference type="RefSeq" id="WP_068339628.1">
    <property type="nucleotide sequence ID" value="NZ_LQBP01000010.1"/>
</dbReference>
<dbReference type="HAMAP" id="MF_00337">
    <property type="entry name" value="Exonuc_7_S"/>
    <property type="match status" value="1"/>
</dbReference>
<keyword evidence="7" id="KW-0175">Coiled coil</keyword>
<evidence type="ECO:0000256" key="2">
    <source>
        <dbReference type="ARBA" id="ARBA00022490"/>
    </source>
</evidence>
<accession>A0A0X3TNJ7</accession>
<keyword evidence="5 6" id="KW-0269">Exonuclease</keyword>
<comment type="similarity">
    <text evidence="1 6">Belongs to the XseB family.</text>
</comment>